<sequence length="102" mass="11625">MVCIFQTLDGLAVALPSHLGYTFRASVGLAYILIGLYAAKICWYEQIVHSDPVNTITYTQLIVVCAQIVCIHTFTYPSILYEFVYLLSFELVICHEMYLKHV</sequence>
<feature type="transmembrane region" description="Helical" evidence="1">
    <location>
        <begin position="21"/>
        <end position="43"/>
    </location>
</feature>
<evidence type="ECO:0000256" key="1">
    <source>
        <dbReference type="SAM" id="Phobius"/>
    </source>
</evidence>
<dbReference type="Proteomes" id="UP000822688">
    <property type="component" value="Chromosome 4"/>
</dbReference>
<dbReference type="EMBL" id="CM026424">
    <property type="protein sequence ID" value="KAG0580904.1"/>
    <property type="molecule type" value="Genomic_DNA"/>
</dbReference>
<gene>
    <name evidence="2" type="ORF">KC19_4G209400</name>
</gene>
<protein>
    <submittedName>
        <fullName evidence="2">Uncharacterized protein</fullName>
    </submittedName>
</protein>
<evidence type="ECO:0000313" key="3">
    <source>
        <dbReference type="Proteomes" id="UP000822688"/>
    </source>
</evidence>
<comment type="caution">
    <text evidence="2">The sequence shown here is derived from an EMBL/GenBank/DDBJ whole genome shotgun (WGS) entry which is preliminary data.</text>
</comment>
<organism evidence="2 3">
    <name type="scientific">Ceratodon purpureus</name>
    <name type="common">Fire moss</name>
    <name type="synonym">Dicranum purpureum</name>
    <dbReference type="NCBI Taxonomy" id="3225"/>
    <lineage>
        <taxon>Eukaryota</taxon>
        <taxon>Viridiplantae</taxon>
        <taxon>Streptophyta</taxon>
        <taxon>Embryophyta</taxon>
        <taxon>Bryophyta</taxon>
        <taxon>Bryophytina</taxon>
        <taxon>Bryopsida</taxon>
        <taxon>Dicranidae</taxon>
        <taxon>Pseudoditrichales</taxon>
        <taxon>Ditrichaceae</taxon>
        <taxon>Ceratodon</taxon>
    </lineage>
</organism>
<evidence type="ECO:0000313" key="2">
    <source>
        <dbReference type="EMBL" id="KAG0580904.1"/>
    </source>
</evidence>
<keyword evidence="1" id="KW-0812">Transmembrane</keyword>
<keyword evidence="1" id="KW-0472">Membrane</keyword>
<proteinExistence type="predicted"/>
<name>A0A8T0IB30_CERPU</name>
<accession>A0A8T0IB30</accession>
<keyword evidence="3" id="KW-1185">Reference proteome</keyword>
<keyword evidence="1" id="KW-1133">Transmembrane helix</keyword>
<reference evidence="2" key="1">
    <citation type="submission" date="2020-06" db="EMBL/GenBank/DDBJ databases">
        <title>WGS assembly of Ceratodon purpureus strain R40.</title>
        <authorList>
            <person name="Carey S.B."/>
            <person name="Jenkins J."/>
            <person name="Shu S."/>
            <person name="Lovell J.T."/>
            <person name="Sreedasyam A."/>
            <person name="Maumus F."/>
            <person name="Tiley G.P."/>
            <person name="Fernandez-Pozo N."/>
            <person name="Barry K."/>
            <person name="Chen C."/>
            <person name="Wang M."/>
            <person name="Lipzen A."/>
            <person name="Daum C."/>
            <person name="Saski C.A."/>
            <person name="Payton A.C."/>
            <person name="Mcbreen J.C."/>
            <person name="Conrad R.E."/>
            <person name="Kollar L.M."/>
            <person name="Olsson S."/>
            <person name="Huttunen S."/>
            <person name="Landis J.B."/>
            <person name="Wickett N.J."/>
            <person name="Johnson M.G."/>
            <person name="Rensing S.A."/>
            <person name="Grimwood J."/>
            <person name="Schmutz J."/>
            <person name="Mcdaniel S.F."/>
        </authorList>
    </citation>
    <scope>NUCLEOTIDE SEQUENCE</scope>
    <source>
        <strain evidence="2">R40</strain>
    </source>
</reference>
<dbReference type="AlphaFoldDB" id="A0A8T0IB30"/>
<feature type="transmembrane region" description="Helical" evidence="1">
    <location>
        <begin position="55"/>
        <end position="74"/>
    </location>
</feature>